<protein>
    <recommendedName>
        <fullName evidence="1">BTB domain-containing protein</fullName>
    </recommendedName>
</protein>
<dbReference type="Gene3D" id="3.30.710.10">
    <property type="entry name" value="Potassium Channel Kv1.1, Chain A"/>
    <property type="match status" value="1"/>
</dbReference>
<dbReference type="SMART" id="SM00225">
    <property type="entry name" value="BTB"/>
    <property type="match status" value="1"/>
</dbReference>
<dbReference type="RefSeq" id="XP_027617070.1">
    <property type="nucleotide sequence ID" value="XM_027761269.1"/>
</dbReference>
<evidence type="ECO:0000313" key="2">
    <source>
        <dbReference type="EMBL" id="GBE86157.1"/>
    </source>
</evidence>
<dbReference type="SUPFAM" id="SSF54695">
    <property type="entry name" value="POZ domain"/>
    <property type="match status" value="1"/>
</dbReference>
<reference evidence="2 3" key="1">
    <citation type="journal article" date="2018" name="Sci. Rep.">
        <title>Genome sequence of the cauliflower mushroom Sparassis crispa (Hanabiratake) and its association with beneficial usage.</title>
        <authorList>
            <person name="Kiyama R."/>
            <person name="Furutani Y."/>
            <person name="Kawaguchi K."/>
            <person name="Nakanishi T."/>
        </authorList>
    </citation>
    <scope>NUCLEOTIDE SEQUENCE [LARGE SCALE GENOMIC DNA]</scope>
</reference>
<dbReference type="Pfam" id="PF00651">
    <property type="entry name" value="BTB"/>
    <property type="match status" value="1"/>
</dbReference>
<accession>A0A401GVA0</accession>
<gene>
    <name evidence="2" type="ORF">SCP_0900340</name>
</gene>
<name>A0A401GVA0_9APHY</name>
<evidence type="ECO:0000259" key="1">
    <source>
        <dbReference type="PROSITE" id="PS50097"/>
    </source>
</evidence>
<dbReference type="Proteomes" id="UP000287166">
    <property type="component" value="Unassembled WGS sequence"/>
</dbReference>
<proteinExistence type="predicted"/>
<feature type="domain" description="BTB" evidence="1">
    <location>
        <begin position="18"/>
        <end position="92"/>
    </location>
</feature>
<keyword evidence="3" id="KW-1185">Reference proteome</keyword>
<organism evidence="2 3">
    <name type="scientific">Sparassis crispa</name>
    <dbReference type="NCBI Taxonomy" id="139825"/>
    <lineage>
        <taxon>Eukaryota</taxon>
        <taxon>Fungi</taxon>
        <taxon>Dikarya</taxon>
        <taxon>Basidiomycota</taxon>
        <taxon>Agaricomycotina</taxon>
        <taxon>Agaricomycetes</taxon>
        <taxon>Polyporales</taxon>
        <taxon>Sparassidaceae</taxon>
        <taxon>Sparassis</taxon>
    </lineage>
</organism>
<dbReference type="InterPro" id="IPR000210">
    <property type="entry name" value="BTB/POZ_dom"/>
</dbReference>
<evidence type="ECO:0000313" key="3">
    <source>
        <dbReference type="Proteomes" id="UP000287166"/>
    </source>
</evidence>
<comment type="caution">
    <text evidence="2">The sequence shown here is derived from an EMBL/GenBank/DDBJ whole genome shotgun (WGS) entry which is preliminary data.</text>
</comment>
<dbReference type="InParanoid" id="A0A401GVA0"/>
<dbReference type="GeneID" id="38783074"/>
<dbReference type="OrthoDB" id="3199068at2759"/>
<dbReference type="AlphaFoldDB" id="A0A401GVA0"/>
<dbReference type="PROSITE" id="PS50097">
    <property type="entry name" value="BTB"/>
    <property type="match status" value="1"/>
</dbReference>
<dbReference type="EMBL" id="BFAD01000009">
    <property type="protein sequence ID" value="GBE86157.1"/>
    <property type="molecule type" value="Genomic_DNA"/>
</dbReference>
<sequence length="239" mass="27364">MDPVNVLQPVRDAEFYFEYIVFLVEGTLFKVTRRNLESDSEVFRDMFAMPVSGNATADGSDDEHPLRLEGVAKEDFAQLLRVIYPKYYEQSEQLTSEEWISVLKLSSMWNFERIRTTAIRNLSHNMQGDPVGRLVLSKKYAIGEWMVPALNALARRTQPLQRADVDAIGLDDALKLAEVREVFRGSNSTCYCTCTKCAAQHGYGTRQPADRENYDFTREILQIFDLQSAPLVPVYALRY</sequence>
<dbReference type="InterPro" id="IPR011333">
    <property type="entry name" value="SKP1/BTB/POZ_sf"/>
</dbReference>
<dbReference type="STRING" id="139825.A0A401GVA0"/>